<dbReference type="PANTHER" id="PTHR32071">
    <property type="entry name" value="TRANSCRIPTIONAL REGULATORY PROTEIN"/>
    <property type="match status" value="1"/>
</dbReference>
<dbReference type="AlphaFoldDB" id="A0A916QUI9"/>
<keyword evidence="5" id="KW-0597">Phosphoprotein</keyword>
<feature type="domain" description="Sigma-54 factor interaction" evidence="6">
    <location>
        <begin position="143"/>
        <end position="346"/>
    </location>
</feature>
<reference evidence="8" key="1">
    <citation type="journal article" date="2014" name="Int. J. Syst. Evol. Microbiol.">
        <title>Complete genome sequence of Corynebacterium casei LMG S-19264T (=DSM 44701T), isolated from a smear-ripened cheese.</title>
        <authorList>
            <consortium name="US DOE Joint Genome Institute (JGI-PGF)"/>
            <person name="Walter F."/>
            <person name="Albersmeier A."/>
            <person name="Kalinowski J."/>
            <person name="Ruckert C."/>
        </authorList>
    </citation>
    <scope>NUCLEOTIDE SEQUENCE</scope>
    <source>
        <strain evidence="8">CGMCC 1.15880</strain>
    </source>
</reference>
<accession>A0A916QUI9</accession>
<dbReference type="PROSITE" id="PS50110">
    <property type="entry name" value="RESPONSE_REGULATORY"/>
    <property type="match status" value="1"/>
</dbReference>
<dbReference type="CDD" id="cd00009">
    <property type="entry name" value="AAA"/>
    <property type="match status" value="1"/>
</dbReference>
<dbReference type="Gene3D" id="3.40.50.2300">
    <property type="match status" value="1"/>
</dbReference>
<dbReference type="Pfam" id="PF02954">
    <property type="entry name" value="HTH_8"/>
    <property type="match status" value="1"/>
</dbReference>
<dbReference type="InterPro" id="IPR002197">
    <property type="entry name" value="HTH_Fis"/>
</dbReference>
<dbReference type="SUPFAM" id="SSF52540">
    <property type="entry name" value="P-loop containing nucleoside triphosphate hydrolases"/>
    <property type="match status" value="1"/>
</dbReference>
<comment type="caution">
    <text evidence="8">The sequence shown here is derived from an EMBL/GenBank/DDBJ whole genome shotgun (WGS) entry which is preliminary data.</text>
</comment>
<dbReference type="SUPFAM" id="SSF52172">
    <property type="entry name" value="CheY-like"/>
    <property type="match status" value="1"/>
</dbReference>
<evidence type="ECO:0000259" key="6">
    <source>
        <dbReference type="PROSITE" id="PS50045"/>
    </source>
</evidence>
<evidence type="ECO:0000256" key="1">
    <source>
        <dbReference type="ARBA" id="ARBA00022741"/>
    </source>
</evidence>
<name>A0A916QUI9_9RHOB</name>
<dbReference type="PANTHER" id="PTHR32071:SF117">
    <property type="entry name" value="PTS-DEPENDENT DIHYDROXYACETONE KINASE OPERON REGULATORY PROTEIN-RELATED"/>
    <property type="match status" value="1"/>
</dbReference>
<keyword evidence="4" id="KW-0238">DNA-binding</keyword>
<dbReference type="Pfam" id="PF14532">
    <property type="entry name" value="Sigma54_activ_2"/>
    <property type="match status" value="1"/>
</dbReference>
<dbReference type="InterPro" id="IPR011006">
    <property type="entry name" value="CheY-like_superfamily"/>
</dbReference>
<evidence type="ECO:0000313" key="9">
    <source>
        <dbReference type="Proteomes" id="UP000628017"/>
    </source>
</evidence>
<dbReference type="Proteomes" id="UP000628017">
    <property type="component" value="Unassembled WGS sequence"/>
</dbReference>
<dbReference type="InterPro" id="IPR027417">
    <property type="entry name" value="P-loop_NTPase"/>
</dbReference>
<dbReference type="SUPFAM" id="SSF46689">
    <property type="entry name" value="Homeodomain-like"/>
    <property type="match status" value="1"/>
</dbReference>
<sequence>MVGRILIVEGSEQLLSSCVRQLEQRGYAVDLAHSLPKAAALFATSGHAIVIIDLLMAEQGVKPVIGGMLGARPDTRIIVTTASGSMKQASDAMKLGAFDFVVKPFDCHRLVHIVDNAAKMPDAGQVKEETAGLARGFMAMDASVKRVVAQIAPSLAPVLITGPKGVMKEACARLIHNSSFLRDGDFVALDCEKGRAGDLLDRLPSDLMRTGGTVFLNDICDLPLKIQTQLLWYLQTGLIKDADGAAHRPDIRIICGTSLEPEAAMAAGRLREDLYYRLSVASIALPGLNDGRFSISVLAKELFGAYIRASGRDDSVLGAEICDMFEQYSWPGQHAEMLRLLRSVADTAPAGEVTPDHLPRSFVKSFREDQAATARSQQKAGVGSLNQTDIYEAALRALIRDGLTLSEIEKAVVEVTIRHYQGSIPRAAAHLGVSPSTLYRKLENWART</sequence>
<dbReference type="EMBL" id="BMKA01000001">
    <property type="protein sequence ID" value="GGA09509.1"/>
    <property type="molecule type" value="Genomic_DNA"/>
</dbReference>
<evidence type="ECO:0000256" key="5">
    <source>
        <dbReference type="PROSITE-ProRule" id="PRU00169"/>
    </source>
</evidence>
<keyword evidence="3" id="KW-0902">Two-component regulatory system</keyword>
<dbReference type="RefSeq" id="WP_188670922.1">
    <property type="nucleotide sequence ID" value="NZ_BMKA01000001.1"/>
</dbReference>
<feature type="domain" description="Response regulatory" evidence="7">
    <location>
        <begin position="4"/>
        <end position="118"/>
    </location>
</feature>
<evidence type="ECO:0000256" key="2">
    <source>
        <dbReference type="ARBA" id="ARBA00022840"/>
    </source>
</evidence>
<organism evidence="8 9">
    <name type="scientific">Neptunicoccus cionae</name>
    <dbReference type="NCBI Taxonomy" id="2035344"/>
    <lineage>
        <taxon>Bacteria</taxon>
        <taxon>Pseudomonadati</taxon>
        <taxon>Pseudomonadota</taxon>
        <taxon>Alphaproteobacteria</taxon>
        <taxon>Rhodobacterales</taxon>
        <taxon>Paracoccaceae</taxon>
        <taxon>Neptunicoccus</taxon>
    </lineage>
</organism>
<reference evidence="8" key="2">
    <citation type="submission" date="2020-09" db="EMBL/GenBank/DDBJ databases">
        <authorList>
            <person name="Sun Q."/>
            <person name="Zhou Y."/>
        </authorList>
    </citation>
    <scope>NUCLEOTIDE SEQUENCE</scope>
    <source>
        <strain evidence="8">CGMCC 1.15880</strain>
    </source>
</reference>
<dbReference type="GO" id="GO:0000160">
    <property type="term" value="P:phosphorelay signal transduction system"/>
    <property type="evidence" value="ECO:0007669"/>
    <property type="project" value="UniProtKB-KW"/>
</dbReference>
<dbReference type="Gene3D" id="3.40.50.300">
    <property type="entry name" value="P-loop containing nucleotide triphosphate hydrolases"/>
    <property type="match status" value="1"/>
</dbReference>
<dbReference type="GO" id="GO:0005524">
    <property type="term" value="F:ATP binding"/>
    <property type="evidence" value="ECO:0007669"/>
    <property type="project" value="UniProtKB-KW"/>
</dbReference>
<dbReference type="Gene3D" id="1.10.8.60">
    <property type="match status" value="1"/>
</dbReference>
<keyword evidence="2" id="KW-0067">ATP-binding</keyword>
<dbReference type="InterPro" id="IPR009057">
    <property type="entry name" value="Homeodomain-like_sf"/>
</dbReference>
<dbReference type="InterPro" id="IPR001789">
    <property type="entry name" value="Sig_transdc_resp-reg_receiver"/>
</dbReference>
<dbReference type="Pfam" id="PF00072">
    <property type="entry name" value="Response_reg"/>
    <property type="match status" value="1"/>
</dbReference>
<keyword evidence="1" id="KW-0547">Nucleotide-binding</keyword>
<evidence type="ECO:0000256" key="3">
    <source>
        <dbReference type="ARBA" id="ARBA00023012"/>
    </source>
</evidence>
<keyword evidence="9" id="KW-1185">Reference proteome</keyword>
<dbReference type="GO" id="GO:0043565">
    <property type="term" value="F:sequence-specific DNA binding"/>
    <property type="evidence" value="ECO:0007669"/>
    <property type="project" value="InterPro"/>
</dbReference>
<gene>
    <name evidence="8" type="ORF">GCM10011498_06880</name>
</gene>
<proteinExistence type="predicted"/>
<feature type="modified residue" description="4-aspartylphosphate" evidence="5">
    <location>
        <position position="53"/>
    </location>
</feature>
<dbReference type="Gene3D" id="1.10.10.60">
    <property type="entry name" value="Homeodomain-like"/>
    <property type="match status" value="1"/>
</dbReference>
<dbReference type="PROSITE" id="PS50045">
    <property type="entry name" value="SIGMA54_INTERACT_4"/>
    <property type="match status" value="1"/>
</dbReference>
<evidence type="ECO:0000313" key="8">
    <source>
        <dbReference type="EMBL" id="GGA09509.1"/>
    </source>
</evidence>
<dbReference type="SMART" id="SM00448">
    <property type="entry name" value="REC"/>
    <property type="match status" value="1"/>
</dbReference>
<dbReference type="InterPro" id="IPR002078">
    <property type="entry name" value="Sigma_54_int"/>
</dbReference>
<evidence type="ECO:0000256" key="4">
    <source>
        <dbReference type="ARBA" id="ARBA00023125"/>
    </source>
</evidence>
<dbReference type="GO" id="GO:0006355">
    <property type="term" value="P:regulation of DNA-templated transcription"/>
    <property type="evidence" value="ECO:0007669"/>
    <property type="project" value="InterPro"/>
</dbReference>
<protein>
    <submittedName>
        <fullName evidence="8">Sigma-54-dependent Fis family transcriptional regulator</fullName>
    </submittedName>
</protein>
<evidence type="ECO:0000259" key="7">
    <source>
        <dbReference type="PROSITE" id="PS50110"/>
    </source>
</evidence>